<dbReference type="Gene3D" id="1.20.1260.30">
    <property type="match status" value="1"/>
</dbReference>
<keyword evidence="5" id="KW-1185">Reference proteome</keyword>
<dbReference type="RefSeq" id="WP_204684039.1">
    <property type="nucleotide sequence ID" value="NZ_BSNR01000014.1"/>
</dbReference>
<name>A0ABS2K8Z7_9GAMM</name>
<dbReference type="EMBL" id="JADIKE010000039">
    <property type="protein sequence ID" value="MBM7127520.1"/>
    <property type="molecule type" value="Genomic_DNA"/>
</dbReference>
<evidence type="ECO:0000259" key="3">
    <source>
        <dbReference type="Pfam" id="PF12161"/>
    </source>
</evidence>
<evidence type="ECO:0000256" key="1">
    <source>
        <dbReference type="ARBA" id="ARBA00006594"/>
    </source>
</evidence>
<keyword evidence="2" id="KW-0680">Restriction system</keyword>
<dbReference type="InterPro" id="IPR038333">
    <property type="entry name" value="T1MK-like_N_sf"/>
</dbReference>
<dbReference type="InterPro" id="IPR022749">
    <property type="entry name" value="D12N6_MeTrfase_N"/>
</dbReference>
<dbReference type="SUPFAM" id="SSF53335">
    <property type="entry name" value="S-adenosyl-L-methionine-dependent methyltransferases"/>
    <property type="match status" value="1"/>
</dbReference>
<gene>
    <name evidence="4" type="ORF">ISP19_19255</name>
</gene>
<comment type="similarity">
    <text evidence="1">Belongs to the N(4)/N(6)-methyltransferase family.</text>
</comment>
<dbReference type="InterPro" id="IPR029063">
    <property type="entry name" value="SAM-dependent_MTases_sf"/>
</dbReference>
<accession>A0ABS2K8Z7</accession>
<evidence type="ECO:0000256" key="2">
    <source>
        <dbReference type="ARBA" id="ARBA00022747"/>
    </source>
</evidence>
<organism evidence="4 5">
    <name type="scientific">Dyella flava</name>
    <dbReference type="NCBI Taxonomy" id="1920170"/>
    <lineage>
        <taxon>Bacteria</taxon>
        <taxon>Pseudomonadati</taxon>
        <taxon>Pseudomonadota</taxon>
        <taxon>Gammaproteobacteria</taxon>
        <taxon>Lysobacterales</taxon>
        <taxon>Rhodanobacteraceae</taxon>
        <taxon>Dyella</taxon>
    </lineage>
</organism>
<proteinExistence type="inferred from homology"/>
<reference evidence="4" key="1">
    <citation type="submission" date="2020-10" db="EMBL/GenBank/DDBJ databases">
        <title>Phylogeny of dyella-like bacteria.</title>
        <authorList>
            <person name="Fu J."/>
        </authorList>
    </citation>
    <scope>NUCLEOTIDE SEQUENCE</scope>
    <source>
        <strain evidence="4">DHOC52</strain>
    </source>
</reference>
<feature type="domain" description="N6 adenine-specific DNA methyltransferase N-terminal" evidence="3">
    <location>
        <begin position="6"/>
        <end position="52"/>
    </location>
</feature>
<dbReference type="Pfam" id="PF12161">
    <property type="entry name" value="HsdM_N"/>
    <property type="match status" value="1"/>
</dbReference>
<sequence>MITGAIKSQIVRIWGAFWAGGISNPLEVVEQITYLLFIKRLDDLQTLEDKKAELTQLGQEVRLVTQGLADVGAGRVFA</sequence>
<evidence type="ECO:0000313" key="5">
    <source>
        <dbReference type="Proteomes" id="UP001430149"/>
    </source>
</evidence>
<dbReference type="Proteomes" id="UP001430149">
    <property type="component" value="Unassembled WGS sequence"/>
</dbReference>
<evidence type="ECO:0000313" key="4">
    <source>
        <dbReference type="EMBL" id="MBM7127520.1"/>
    </source>
</evidence>
<comment type="caution">
    <text evidence="4">The sequence shown here is derived from an EMBL/GenBank/DDBJ whole genome shotgun (WGS) entry which is preliminary data.</text>
</comment>
<protein>
    <submittedName>
        <fullName evidence="4">Type I restriction-modification system subunit M N-terminal domain-containing protein</fullName>
    </submittedName>
</protein>